<dbReference type="EMBL" id="BEZZ01195406">
    <property type="protein sequence ID" value="GCC46664.1"/>
    <property type="molecule type" value="Genomic_DNA"/>
</dbReference>
<accession>A0A401TVJ9</accession>
<dbReference type="Proteomes" id="UP000287033">
    <property type="component" value="Unassembled WGS sequence"/>
</dbReference>
<proteinExistence type="predicted"/>
<feature type="compositionally biased region" description="Low complexity" evidence="1">
    <location>
        <begin position="64"/>
        <end position="79"/>
    </location>
</feature>
<reference evidence="2 3" key="1">
    <citation type="journal article" date="2018" name="Nat. Ecol. Evol.">
        <title>Shark genomes provide insights into elasmobranch evolution and the origin of vertebrates.</title>
        <authorList>
            <person name="Hara Y"/>
            <person name="Yamaguchi K"/>
            <person name="Onimaru K"/>
            <person name="Kadota M"/>
            <person name="Koyanagi M"/>
            <person name="Keeley SD"/>
            <person name="Tatsumi K"/>
            <person name="Tanaka K"/>
            <person name="Motone F"/>
            <person name="Kageyama Y"/>
            <person name="Nozu R"/>
            <person name="Adachi N"/>
            <person name="Nishimura O"/>
            <person name="Nakagawa R"/>
            <person name="Tanegashima C"/>
            <person name="Kiyatake I"/>
            <person name="Matsumoto R"/>
            <person name="Murakumo K"/>
            <person name="Nishida K"/>
            <person name="Terakita A"/>
            <person name="Kuratani S"/>
            <person name="Sato K"/>
            <person name="Hyodo S Kuraku.S."/>
        </authorList>
    </citation>
    <scope>NUCLEOTIDE SEQUENCE [LARGE SCALE GENOMIC DNA]</scope>
</reference>
<feature type="compositionally biased region" description="Polar residues" evidence="1">
    <location>
        <begin position="127"/>
        <end position="141"/>
    </location>
</feature>
<evidence type="ECO:0000256" key="1">
    <source>
        <dbReference type="SAM" id="MobiDB-lite"/>
    </source>
</evidence>
<organism evidence="2 3">
    <name type="scientific">Chiloscyllium punctatum</name>
    <name type="common">Brownbanded bambooshark</name>
    <name type="synonym">Hemiscyllium punctatum</name>
    <dbReference type="NCBI Taxonomy" id="137246"/>
    <lineage>
        <taxon>Eukaryota</taxon>
        <taxon>Metazoa</taxon>
        <taxon>Chordata</taxon>
        <taxon>Craniata</taxon>
        <taxon>Vertebrata</taxon>
        <taxon>Chondrichthyes</taxon>
        <taxon>Elasmobranchii</taxon>
        <taxon>Galeomorphii</taxon>
        <taxon>Galeoidea</taxon>
        <taxon>Orectolobiformes</taxon>
        <taxon>Hemiscylliidae</taxon>
        <taxon>Chiloscyllium</taxon>
    </lineage>
</organism>
<name>A0A401TVJ9_CHIPU</name>
<keyword evidence="3" id="KW-1185">Reference proteome</keyword>
<sequence>MTTLPNSSDPLPAPGPPLRQEGAENWQSCSWYCPPGDPFRPPAPPQRHASRQEPVSRLPEEGEGAAAAARGEQAEGPEGVLEEERDASEGPPRSQVPALCLSNSPVRWRRAQQQQLQSRPGLEESLESGQTRAVDNQYSFI</sequence>
<comment type="caution">
    <text evidence="2">The sequence shown here is derived from an EMBL/GenBank/DDBJ whole genome shotgun (WGS) entry which is preliminary data.</text>
</comment>
<protein>
    <submittedName>
        <fullName evidence="2">Uncharacterized protein</fullName>
    </submittedName>
</protein>
<feature type="compositionally biased region" description="Polar residues" evidence="1">
    <location>
        <begin position="101"/>
        <end position="118"/>
    </location>
</feature>
<feature type="compositionally biased region" description="Pro residues" evidence="1">
    <location>
        <begin position="35"/>
        <end position="45"/>
    </location>
</feature>
<feature type="region of interest" description="Disordered" evidence="1">
    <location>
        <begin position="1"/>
        <end position="141"/>
    </location>
</feature>
<evidence type="ECO:0000313" key="3">
    <source>
        <dbReference type="Proteomes" id="UP000287033"/>
    </source>
</evidence>
<evidence type="ECO:0000313" key="2">
    <source>
        <dbReference type="EMBL" id="GCC46664.1"/>
    </source>
</evidence>
<dbReference type="AlphaFoldDB" id="A0A401TVJ9"/>
<gene>
    <name evidence="2" type="ORF">chiPu_0030871</name>
</gene>